<evidence type="ECO:0000313" key="4">
    <source>
        <dbReference type="Proteomes" id="UP000237911"/>
    </source>
</evidence>
<dbReference type="AlphaFoldDB" id="A0A9X7IP87"/>
<reference evidence="3 4" key="1">
    <citation type="submission" date="2018-02" db="EMBL/GenBank/DDBJ databases">
        <title>Draft genome sequence of Mycobacterium virginiense isolated from mud of a swine farm in Japan.</title>
        <authorList>
            <person name="Ohya K."/>
        </authorList>
    </citation>
    <scope>NUCLEOTIDE SEQUENCE [LARGE SCALE GENOMIC DNA]</scope>
    <source>
        <strain evidence="3 4">GF75</strain>
    </source>
</reference>
<dbReference type="CDD" id="cd11053">
    <property type="entry name" value="CYP110-like"/>
    <property type="match status" value="1"/>
</dbReference>
<dbReference type="InterPro" id="IPR050121">
    <property type="entry name" value="Cytochrome_P450_monoxygenase"/>
</dbReference>
<organism evidence="3 4">
    <name type="scientific">Mycolicibacter virginiensis</name>
    <dbReference type="NCBI Taxonomy" id="1795032"/>
    <lineage>
        <taxon>Bacteria</taxon>
        <taxon>Bacillati</taxon>
        <taxon>Actinomycetota</taxon>
        <taxon>Actinomycetes</taxon>
        <taxon>Mycobacteriales</taxon>
        <taxon>Mycobacteriaceae</taxon>
        <taxon>Mycolicibacter</taxon>
    </lineage>
</organism>
<accession>A0A9X7IP87</accession>
<protein>
    <submittedName>
        <fullName evidence="3">Cytochrome P450</fullName>
    </submittedName>
</protein>
<sequence length="454" mass="49481">MAEKTTEPVRLPPVAPIPKPLAALLFLTARKTAMRALGKRYGGAFSLRLPIVGHAVVLSDPVLVKSLFTTHSDLVGRPGNLGAVLGPGSTFSLNGAPHLRRRKLLVPPFHGKRMSGYESIVEEEVLREITTWPQGREFATQPSMMRITLNVILRAVFGAQGAEFDELRQVLPTLVALGSRLAVLPPRARRDFGRLSPGGRYRDYRRRYDALIAKLIDTARNSPDFADRTDVLALLLTARYDDGQPISDVHIADELLTLLAAGHETTATTLAWAVERLRRHPDVLNRVVAEVDSGGSALLQAVVWEVQRTRSVVEGTGRITRTRIKLGPWVIPENHAVVVAFRLVHFAEDNFADPEVFDPDRFVGNPPDTALWIPYGGGVNRCVGAAFANMEMLVTLRTLLRHYDLVPTTAKGERHHSRGVTTAAGRGGLAVVHRRETGAPVVADLSAAGNAAGV</sequence>
<dbReference type="Proteomes" id="UP000237911">
    <property type="component" value="Unassembled WGS sequence"/>
</dbReference>
<keyword evidence="2" id="KW-0349">Heme</keyword>
<comment type="similarity">
    <text evidence="1">Belongs to the cytochrome P450 family.</text>
</comment>
<dbReference type="SUPFAM" id="SSF48264">
    <property type="entry name" value="Cytochrome P450"/>
    <property type="match status" value="1"/>
</dbReference>
<keyword evidence="2" id="KW-0479">Metal-binding</keyword>
<proteinExistence type="inferred from homology"/>
<comment type="cofactor">
    <cofactor evidence="2">
        <name>heme</name>
        <dbReference type="ChEBI" id="CHEBI:30413"/>
    </cofactor>
</comment>
<dbReference type="GO" id="GO:0016705">
    <property type="term" value="F:oxidoreductase activity, acting on paired donors, with incorporation or reduction of molecular oxygen"/>
    <property type="evidence" value="ECO:0007669"/>
    <property type="project" value="InterPro"/>
</dbReference>
<dbReference type="RefSeq" id="WP_105294818.1">
    <property type="nucleotide sequence ID" value="NZ_CP092430.2"/>
</dbReference>
<dbReference type="InterPro" id="IPR002401">
    <property type="entry name" value="Cyt_P450_E_grp-I"/>
</dbReference>
<dbReference type="InterPro" id="IPR001128">
    <property type="entry name" value="Cyt_P450"/>
</dbReference>
<comment type="caution">
    <text evidence="3">The sequence shown here is derived from an EMBL/GenBank/DDBJ whole genome shotgun (WGS) entry which is preliminary data.</text>
</comment>
<dbReference type="GO" id="GO:0005506">
    <property type="term" value="F:iron ion binding"/>
    <property type="evidence" value="ECO:0007669"/>
    <property type="project" value="InterPro"/>
</dbReference>
<dbReference type="GO" id="GO:0004497">
    <property type="term" value="F:monooxygenase activity"/>
    <property type="evidence" value="ECO:0007669"/>
    <property type="project" value="InterPro"/>
</dbReference>
<dbReference type="Pfam" id="PF00067">
    <property type="entry name" value="p450"/>
    <property type="match status" value="1"/>
</dbReference>
<evidence type="ECO:0000256" key="2">
    <source>
        <dbReference type="PIRSR" id="PIRSR602401-1"/>
    </source>
</evidence>
<evidence type="ECO:0000313" key="3">
    <source>
        <dbReference type="EMBL" id="PQM52923.1"/>
    </source>
</evidence>
<dbReference type="PANTHER" id="PTHR24305:SF166">
    <property type="entry name" value="CYTOCHROME P450 12A4, MITOCHONDRIAL-RELATED"/>
    <property type="match status" value="1"/>
</dbReference>
<dbReference type="InterPro" id="IPR036396">
    <property type="entry name" value="Cyt_P450_sf"/>
</dbReference>
<name>A0A9X7IP87_9MYCO</name>
<dbReference type="PANTHER" id="PTHR24305">
    <property type="entry name" value="CYTOCHROME P450"/>
    <property type="match status" value="1"/>
</dbReference>
<gene>
    <name evidence="3" type="ORF">C5U48_06915</name>
</gene>
<dbReference type="Gene3D" id="1.10.630.10">
    <property type="entry name" value="Cytochrome P450"/>
    <property type="match status" value="1"/>
</dbReference>
<dbReference type="EMBL" id="PUEV01000019">
    <property type="protein sequence ID" value="PQM52923.1"/>
    <property type="molecule type" value="Genomic_DNA"/>
</dbReference>
<feature type="binding site" description="axial binding residue" evidence="2">
    <location>
        <position position="382"/>
    </location>
    <ligand>
        <name>heme</name>
        <dbReference type="ChEBI" id="CHEBI:30413"/>
    </ligand>
    <ligandPart>
        <name>Fe</name>
        <dbReference type="ChEBI" id="CHEBI:18248"/>
    </ligandPart>
</feature>
<keyword evidence="2" id="KW-0408">Iron</keyword>
<keyword evidence="4" id="KW-1185">Reference proteome</keyword>
<dbReference type="GO" id="GO:0020037">
    <property type="term" value="F:heme binding"/>
    <property type="evidence" value="ECO:0007669"/>
    <property type="project" value="InterPro"/>
</dbReference>
<evidence type="ECO:0000256" key="1">
    <source>
        <dbReference type="ARBA" id="ARBA00010617"/>
    </source>
</evidence>
<dbReference type="PRINTS" id="PR00385">
    <property type="entry name" value="P450"/>
</dbReference>
<dbReference type="PRINTS" id="PR00463">
    <property type="entry name" value="EP450I"/>
</dbReference>